<protein>
    <submittedName>
        <fullName evidence="7">NUDIX domain-containing protein</fullName>
    </submittedName>
</protein>
<evidence type="ECO:0000256" key="4">
    <source>
        <dbReference type="ARBA" id="ARBA00022842"/>
    </source>
</evidence>
<dbReference type="SUPFAM" id="SSF55811">
    <property type="entry name" value="Nudix"/>
    <property type="match status" value="1"/>
</dbReference>
<dbReference type="RefSeq" id="WP_208812910.1">
    <property type="nucleotide sequence ID" value="NZ_WVUH01000055.1"/>
</dbReference>
<dbReference type="Proteomes" id="UP000823521">
    <property type="component" value="Unassembled WGS sequence"/>
</dbReference>
<evidence type="ECO:0000259" key="6">
    <source>
        <dbReference type="PROSITE" id="PS51462"/>
    </source>
</evidence>
<dbReference type="InterPro" id="IPR000086">
    <property type="entry name" value="NUDIX_hydrolase_dom"/>
</dbReference>
<comment type="cofactor">
    <cofactor evidence="1">
        <name>Mg(2+)</name>
        <dbReference type="ChEBI" id="CHEBI:18420"/>
    </cofactor>
</comment>
<keyword evidence="8" id="KW-1185">Reference proteome</keyword>
<dbReference type="PANTHER" id="PTHR43046:SF12">
    <property type="entry name" value="GDP-MANNOSE MANNOSYL HYDROLASE"/>
    <property type="match status" value="1"/>
</dbReference>
<comment type="similarity">
    <text evidence="2 5">Belongs to the Nudix hydrolase family.</text>
</comment>
<evidence type="ECO:0000256" key="2">
    <source>
        <dbReference type="ARBA" id="ARBA00005582"/>
    </source>
</evidence>
<evidence type="ECO:0000256" key="1">
    <source>
        <dbReference type="ARBA" id="ARBA00001946"/>
    </source>
</evidence>
<dbReference type="PRINTS" id="PR00502">
    <property type="entry name" value="NUDIXFAMILY"/>
</dbReference>
<dbReference type="EMBL" id="WVUH01000055">
    <property type="protein sequence ID" value="MBO4206201.1"/>
    <property type="molecule type" value="Genomic_DNA"/>
</dbReference>
<dbReference type="PROSITE" id="PS51462">
    <property type="entry name" value="NUDIX"/>
    <property type="match status" value="1"/>
</dbReference>
<dbReference type="Gene3D" id="3.90.79.10">
    <property type="entry name" value="Nucleoside Triphosphate Pyrophosphohydrolase"/>
    <property type="match status" value="1"/>
</dbReference>
<evidence type="ECO:0000313" key="8">
    <source>
        <dbReference type="Proteomes" id="UP000823521"/>
    </source>
</evidence>
<proteinExistence type="inferred from homology"/>
<dbReference type="CDD" id="cd04685">
    <property type="entry name" value="NUDIX_Hydrolase"/>
    <property type="match status" value="1"/>
</dbReference>
<dbReference type="Pfam" id="PF00293">
    <property type="entry name" value="NUDIX"/>
    <property type="match status" value="1"/>
</dbReference>
<gene>
    <name evidence="7" type="ORF">GSF22_09295</name>
</gene>
<dbReference type="InterPro" id="IPR020476">
    <property type="entry name" value="Nudix_hydrolase"/>
</dbReference>
<dbReference type="PANTHER" id="PTHR43046">
    <property type="entry name" value="GDP-MANNOSE MANNOSYL HYDROLASE"/>
    <property type="match status" value="1"/>
</dbReference>
<dbReference type="InterPro" id="IPR020084">
    <property type="entry name" value="NUDIX_hydrolase_CS"/>
</dbReference>
<dbReference type="PROSITE" id="PS00893">
    <property type="entry name" value="NUDIX_BOX"/>
    <property type="match status" value="1"/>
</dbReference>
<comment type="caution">
    <text evidence="7">The sequence shown here is derived from an EMBL/GenBank/DDBJ whole genome shotgun (WGS) entry which is preliminary data.</text>
</comment>
<evidence type="ECO:0000313" key="7">
    <source>
        <dbReference type="EMBL" id="MBO4206201.1"/>
    </source>
</evidence>
<dbReference type="InterPro" id="IPR015797">
    <property type="entry name" value="NUDIX_hydrolase-like_dom_sf"/>
</dbReference>
<keyword evidence="4" id="KW-0460">Magnesium</keyword>
<name>A0ABS3VNY2_MICEH</name>
<sequence length="164" mass="18703">MQIVERDVVRLVVLDSDDRVLLFHTRDPTYPEQGTWWELPGGGLEPGETYREAAVRELAEETGIVISPDQVGPPNWRRRATFRYRGRRLVNNEVIVAVRLPTPGPAVVGDARVGYEDEDYFDFRWLPVTGVIGSTDRFYPGRLPDLLASFLAGEQIDEPFEEWS</sequence>
<keyword evidence="3 5" id="KW-0378">Hydrolase</keyword>
<evidence type="ECO:0000256" key="3">
    <source>
        <dbReference type="ARBA" id="ARBA00022801"/>
    </source>
</evidence>
<evidence type="ECO:0000256" key="5">
    <source>
        <dbReference type="RuleBase" id="RU003476"/>
    </source>
</evidence>
<accession>A0ABS3VNY2</accession>
<organism evidence="7 8">
    <name type="scientific">Micromonospora echinofusca</name>
    <dbReference type="NCBI Taxonomy" id="47858"/>
    <lineage>
        <taxon>Bacteria</taxon>
        <taxon>Bacillati</taxon>
        <taxon>Actinomycetota</taxon>
        <taxon>Actinomycetes</taxon>
        <taxon>Micromonosporales</taxon>
        <taxon>Micromonosporaceae</taxon>
        <taxon>Micromonospora</taxon>
    </lineage>
</organism>
<feature type="domain" description="Nudix hydrolase" evidence="6">
    <location>
        <begin position="4"/>
        <end position="148"/>
    </location>
</feature>
<reference evidence="7 8" key="1">
    <citation type="submission" date="2019-12" db="EMBL/GenBank/DDBJ databases">
        <title>Whole genome sequencing of endophytic Actinobacterium Micromonospora sp. MPMI6T.</title>
        <authorList>
            <person name="Evv R."/>
            <person name="Podile A.R."/>
        </authorList>
    </citation>
    <scope>NUCLEOTIDE SEQUENCE [LARGE SCALE GENOMIC DNA]</scope>
    <source>
        <strain evidence="7 8">MPMI6</strain>
    </source>
</reference>